<name>A0A413FKT0_9FIRM</name>
<gene>
    <name evidence="1" type="ORF">DWV29_01195</name>
</gene>
<dbReference type="RefSeq" id="WP_081734376.1">
    <property type="nucleotide sequence ID" value="NZ_QSBM01000001.1"/>
</dbReference>
<dbReference type="Pfam" id="PF20574">
    <property type="entry name" value="DUF6783"/>
    <property type="match status" value="1"/>
</dbReference>
<protein>
    <submittedName>
        <fullName evidence="1">Uncharacterized protein</fullName>
    </submittedName>
</protein>
<dbReference type="OrthoDB" id="2063008at2"/>
<dbReference type="Proteomes" id="UP000283880">
    <property type="component" value="Unassembled WGS sequence"/>
</dbReference>
<dbReference type="InterPro" id="IPR046710">
    <property type="entry name" value="DUF6783"/>
</dbReference>
<dbReference type="EMBL" id="QSBM01000001">
    <property type="protein sequence ID" value="RGX32863.1"/>
    <property type="molecule type" value="Genomic_DNA"/>
</dbReference>
<accession>A0A413FKT0</accession>
<comment type="caution">
    <text evidence="1">The sequence shown here is derived from an EMBL/GenBank/DDBJ whole genome shotgun (WGS) entry which is preliminary data.</text>
</comment>
<reference evidence="1 2" key="1">
    <citation type="submission" date="2018-08" db="EMBL/GenBank/DDBJ databases">
        <title>A genome reference for cultivated species of the human gut microbiota.</title>
        <authorList>
            <person name="Zou Y."/>
            <person name="Xue W."/>
            <person name="Luo G."/>
        </authorList>
    </citation>
    <scope>NUCLEOTIDE SEQUENCE [LARGE SCALE GENOMIC DNA]</scope>
    <source>
        <strain evidence="1 2">AF04-15</strain>
    </source>
</reference>
<dbReference type="AlphaFoldDB" id="A0A413FKT0"/>
<organism evidence="1 2">
    <name type="scientific">Enterocloster asparagiformis</name>
    <dbReference type="NCBI Taxonomy" id="333367"/>
    <lineage>
        <taxon>Bacteria</taxon>
        <taxon>Bacillati</taxon>
        <taxon>Bacillota</taxon>
        <taxon>Clostridia</taxon>
        <taxon>Lachnospirales</taxon>
        <taxon>Lachnospiraceae</taxon>
        <taxon>Enterocloster</taxon>
    </lineage>
</organism>
<evidence type="ECO:0000313" key="1">
    <source>
        <dbReference type="EMBL" id="RGX32863.1"/>
    </source>
</evidence>
<sequence>MCLKIHFRHLHAPLCGIFDPNSLDVARYDAFIWAKSPTKRNAHLTESNFQTHPMSGGRQNRGTGSIRGEILKAFSAQVA</sequence>
<proteinExistence type="predicted"/>
<evidence type="ECO:0000313" key="2">
    <source>
        <dbReference type="Proteomes" id="UP000283880"/>
    </source>
</evidence>